<sequence>MKLNLFLALPLFFCIQLIISQEVISDKTAKRQALFNGEIGQNTVNQVSIGAGFFKNGKRRITRQFLNQFSGPIKNNIQRNVTSAQAAAAVMNSITNFFSNTPAAPHPMPLPKQLVATRSKGLIQQKSNQNRQFQSNKNGVGQQPMIQGIINNQSTQVRHKKKMNPFRNQLQSIQK</sequence>
<evidence type="ECO:0000256" key="1">
    <source>
        <dbReference type="SAM" id="SignalP"/>
    </source>
</evidence>
<feature type="signal peptide" evidence="1">
    <location>
        <begin position="1"/>
        <end position="20"/>
    </location>
</feature>
<accession>A0A814D8N7</accession>
<dbReference type="AlphaFoldDB" id="A0A814D8N7"/>
<name>A0A814D8N7_9BILA</name>
<protein>
    <submittedName>
        <fullName evidence="2">Uncharacterized protein</fullName>
    </submittedName>
</protein>
<comment type="caution">
    <text evidence="2">The sequence shown here is derived from an EMBL/GenBank/DDBJ whole genome shotgun (WGS) entry which is preliminary data.</text>
</comment>
<keyword evidence="1" id="KW-0732">Signal</keyword>
<organism evidence="2 3">
    <name type="scientific">Brachionus calyciflorus</name>
    <dbReference type="NCBI Taxonomy" id="104777"/>
    <lineage>
        <taxon>Eukaryota</taxon>
        <taxon>Metazoa</taxon>
        <taxon>Spiralia</taxon>
        <taxon>Gnathifera</taxon>
        <taxon>Rotifera</taxon>
        <taxon>Eurotatoria</taxon>
        <taxon>Monogononta</taxon>
        <taxon>Pseudotrocha</taxon>
        <taxon>Ploima</taxon>
        <taxon>Brachionidae</taxon>
        <taxon>Brachionus</taxon>
    </lineage>
</organism>
<evidence type="ECO:0000313" key="2">
    <source>
        <dbReference type="EMBL" id="CAF0951025.1"/>
    </source>
</evidence>
<proteinExistence type="predicted"/>
<gene>
    <name evidence="2" type="ORF">OXX778_LOCUS13943</name>
</gene>
<evidence type="ECO:0000313" key="3">
    <source>
        <dbReference type="Proteomes" id="UP000663879"/>
    </source>
</evidence>
<feature type="chain" id="PRO_5032289236" evidence="1">
    <location>
        <begin position="21"/>
        <end position="175"/>
    </location>
</feature>
<dbReference type="Proteomes" id="UP000663879">
    <property type="component" value="Unassembled WGS sequence"/>
</dbReference>
<dbReference type="EMBL" id="CAJNOC010002779">
    <property type="protein sequence ID" value="CAF0951025.1"/>
    <property type="molecule type" value="Genomic_DNA"/>
</dbReference>
<reference evidence="2" key="1">
    <citation type="submission" date="2021-02" db="EMBL/GenBank/DDBJ databases">
        <authorList>
            <person name="Nowell W R."/>
        </authorList>
    </citation>
    <scope>NUCLEOTIDE SEQUENCE</scope>
    <source>
        <strain evidence="2">Ploen Becks lab</strain>
    </source>
</reference>
<keyword evidence="3" id="KW-1185">Reference proteome</keyword>